<comment type="pathway">
    <text evidence="2">Protein modification; protein ubiquitination.</text>
</comment>
<dbReference type="SUPFAM" id="SSF48371">
    <property type="entry name" value="ARM repeat"/>
    <property type="match status" value="2"/>
</dbReference>
<evidence type="ECO:0000256" key="4">
    <source>
        <dbReference type="ARBA" id="ARBA00022679"/>
    </source>
</evidence>
<dbReference type="InterPro" id="IPR000225">
    <property type="entry name" value="Armadillo"/>
</dbReference>
<proteinExistence type="predicted"/>
<dbReference type="SMART" id="SM00185">
    <property type="entry name" value="ARM"/>
    <property type="match status" value="5"/>
</dbReference>
<dbReference type="InterPro" id="IPR003613">
    <property type="entry name" value="Ubox_domain"/>
</dbReference>
<dbReference type="InterPro" id="IPR045210">
    <property type="entry name" value="RING-Ubox_PUB"/>
</dbReference>
<dbReference type="HOGENOM" id="CLU_004912_0_0_1"/>
<dbReference type="PANTHER" id="PTHR45958:SF7">
    <property type="entry name" value="RING-TYPE E3 UBIQUITIN TRANSFERASE"/>
    <property type="match status" value="1"/>
</dbReference>
<evidence type="ECO:0000259" key="6">
    <source>
        <dbReference type="PROSITE" id="PS51698"/>
    </source>
</evidence>
<reference evidence="7 8" key="1">
    <citation type="submission" date="2012-08" db="EMBL/GenBank/DDBJ databases">
        <title>Oryza genome evolution.</title>
        <authorList>
            <person name="Wing R.A."/>
        </authorList>
    </citation>
    <scope>NUCLEOTIDE SEQUENCE</scope>
</reference>
<evidence type="ECO:0000256" key="2">
    <source>
        <dbReference type="ARBA" id="ARBA00004906"/>
    </source>
</evidence>
<sequence length="906" mass="99561">MATSSSFSSREHYPMATSQPHNRQTPAAASSSTSRCDADGFEWPSAAMDRSAKHKVLGGCSTDCSRGFLLLCLAWRVADGVLDWRDDGCGEGSDDGEEGEEEDGVLSAFVCPITKEVMRDPVVVVETGHAYEREAIDWWFKECAATGAPPRCPITMEVVGGGAAEVVTLRLAIEEWNDRRERAELRMACRWLTKDASEKEAVRALERVMRGWEEARVGRRVVRRDGIVPMVAAMIRSGSARVRLKALEALLEFAREGDEYRESVSDDDTIRTIVKFIDCEDCQERELSVSVLCELSQSEMVCEKISELNGAILILGKVAASSKAQNPALAEEAEMTLENLEKCEKNVLQMAENGRIEPLLNLLIEGSAEKQLRIASSLEKIILSNDLKKLVAQRVGLLFADVVENGTLQAKEVALKVLDHISTDVESAKVLIEDGILLPLFRVLSVDGVKFLPPRLQEAAAAVLSNLVACDIDFGAVPLDGHRTIVSEDIVHSLLHLISNTSPPIQCKLLEIFVLLSSSTTTVLSIMSAIRSSGAITNLVQFVESDHQESRAASIKLLCKISFDMDHEIAQVLRSSPTLLGCLISIVIHNDANADEQDAALQILANLPRRDRRLTMELMEQGAFKYIARKVLSICRRGTANNTFDNTMLEGFVKILARITYLLREEPHCVALAREYNLASLFTSLLRLNGLDGVLVLSAKALVNLSVESRYMTGTPNFDDHEQKSVLTWFGKKQSGIQVCRVHSGICSIRNNFCILEGKAVERLVVCLSHHNKKVAEASLAALCTLLGDGVEIAEGVLVLYTANAIEPIFGILKGNPTGSLQQRVTWAVERILRAEDIAKAASSDRALSSALVHAFQNGDSRTQRIAEAALKHIDKLPTFSRIIDKHPSRRGSSIGSMERYFSSNR</sequence>
<dbReference type="Gramene" id="LPERR12G07290.1">
    <property type="protein sequence ID" value="LPERR12G07290.1"/>
    <property type="gene ID" value="LPERR12G07290"/>
</dbReference>
<dbReference type="GO" id="GO:0061630">
    <property type="term" value="F:ubiquitin protein ligase activity"/>
    <property type="evidence" value="ECO:0007669"/>
    <property type="project" value="UniProtKB-EC"/>
</dbReference>
<dbReference type="AlphaFoldDB" id="A0A0D9XYF8"/>
<dbReference type="Proteomes" id="UP000032180">
    <property type="component" value="Chromosome 12"/>
</dbReference>
<dbReference type="PANTHER" id="PTHR45958">
    <property type="entry name" value="RING-TYPE E3 UBIQUITIN TRANSFERASE"/>
    <property type="match status" value="1"/>
</dbReference>
<comment type="catalytic activity">
    <reaction evidence="1">
        <text>S-ubiquitinyl-[E2 ubiquitin-conjugating enzyme]-L-cysteine + [acceptor protein]-L-lysine = [E2 ubiquitin-conjugating enzyme]-L-cysteine + N(6)-ubiquitinyl-[acceptor protein]-L-lysine.</text>
        <dbReference type="EC" id="2.3.2.27"/>
    </reaction>
</comment>
<evidence type="ECO:0000256" key="3">
    <source>
        <dbReference type="ARBA" id="ARBA00012483"/>
    </source>
</evidence>
<reference evidence="8" key="2">
    <citation type="submission" date="2013-12" db="EMBL/GenBank/DDBJ databases">
        <authorList>
            <person name="Yu Y."/>
            <person name="Lee S."/>
            <person name="de Baynast K."/>
            <person name="Wissotski M."/>
            <person name="Liu L."/>
            <person name="Talag J."/>
            <person name="Goicoechea J."/>
            <person name="Angelova A."/>
            <person name="Jetty R."/>
            <person name="Kudrna D."/>
            <person name="Golser W."/>
            <person name="Rivera L."/>
            <person name="Zhang J."/>
            <person name="Wing R."/>
        </authorList>
    </citation>
    <scope>NUCLEOTIDE SEQUENCE</scope>
</reference>
<dbReference type="EC" id="2.3.2.27" evidence="3"/>
<evidence type="ECO:0000256" key="5">
    <source>
        <dbReference type="SAM" id="MobiDB-lite"/>
    </source>
</evidence>
<dbReference type="InterPro" id="IPR052608">
    <property type="entry name" value="U-box_domain_protein"/>
</dbReference>
<organism evidence="7 8">
    <name type="scientific">Leersia perrieri</name>
    <dbReference type="NCBI Taxonomy" id="77586"/>
    <lineage>
        <taxon>Eukaryota</taxon>
        <taxon>Viridiplantae</taxon>
        <taxon>Streptophyta</taxon>
        <taxon>Embryophyta</taxon>
        <taxon>Tracheophyta</taxon>
        <taxon>Spermatophyta</taxon>
        <taxon>Magnoliopsida</taxon>
        <taxon>Liliopsida</taxon>
        <taxon>Poales</taxon>
        <taxon>Poaceae</taxon>
        <taxon>BOP clade</taxon>
        <taxon>Oryzoideae</taxon>
        <taxon>Oryzeae</taxon>
        <taxon>Oryzinae</taxon>
        <taxon>Leersia</taxon>
    </lineage>
</organism>
<dbReference type="Gene3D" id="1.25.10.10">
    <property type="entry name" value="Leucine-rich Repeat Variant"/>
    <property type="match status" value="3"/>
</dbReference>
<dbReference type="STRING" id="77586.A0A0D9XYF8"/>
<dbReference type="Gene3D" id="3.30.40.10">
    <property type="entry name" value="Zinc/RING finger domain, C3HC4 (zinc finger)"/>
    <property type="match status" value="1"/>
</dbReference>
<feature type="region of interest" description="Disordered" evidence="5">
    <location>
        <begin position="1"/>
        <end position="34"/>
    </location>
</feature>
<protein>
    <recommendedName>
        <fullName evidence="3">RING-type E3 ubiquitin transferase</fullName>
        <ecNumber evidence="3">2.3.2.27</ecNumber>
    </recommendedName>
</protein>
<feature type="domain" description="U-box" evidence="6">
    <location>
        <begin position="104"/>
        <end position="183"/>
    </location>
</feature>
<name>A0A0D9XYF8_9ORYZ</name>
<keyword evidence="4" id="KW-0808">Transferase</keyword>
<evidence type="ECO:0000256" key="1">
    <source>
        <dbReference type="ARBA" id="ARBA00000900"/>
    </source>
</evidence>
<dbReference type="CDD" id="cd16664">
    <property type="entry name" value="RING-Ubox_PUB"/>
    <property type="match status" value="1"/>
</dbReference>
<evidence type="ECO:0000313" key="7">
    <source>
        <dbReference type="EnsemblPlants" id="LPERR12G07290.1"/>
    </source>
</evidence>
<feature type="compositionally biased region" description="Polar residues" evidence="5">
    <location>
        <begin position="16"/>
        <end position="34"/>
    </location>
</feature>
<dbReference type="InterPro" id="IPR013083">
    <property type="entry name" value="Znf_RING/FYVE/PHD"/>
</dbReference>
<evidence type="ECO:0000313" key="8">
    <source>
        <dbReference type="Proteomes" id="UP000032180"/>
    </source>
</evidence>
<reference evidence="7" key="3">
    <citation type="submission" date="2015-04" db="UniProtKB">
        <authorList>
            <consortium name="EnsemblPlants"/>
        </authorList>
    </citation>
    <scope>IDENTIFICATION</scope>
</reference>
<keyword evidence="8" id="KW-1185">Reference proteome</keyword>
<dbReference type="UniPathway" id="UPA00143"/>
<dbReference type="SUPFAM" id="SSF57850">
    <property type="entry name" value="RING/U-box"/>
    <property type="match status" value="1"/>
</dbReference>
<dbReference type="SMART" id="SM00504">
    <property type="entry name" value="Ubox"/>
    <property type="match status" value="1"/>
</dbReference>
<dbReference type="eggNOG" id="KOG0167">
    <property type="taxonomic scope" value="Eukaryota"/>
</dbReference>
<accession>A0A0D9XYF8</accession>
<dbReference type="GO" id="GO:0016567">
    <property type="term" value="P:protein ubiquitination"/>
    <property type="evidence" value="ECO:0007669"/>
    <property type="project" value="UniProtKB-UniPathway"/>
</dbReference>
<dbReference type="EnsemblPlants" id="LPERR12G07290.1">
    <property type="protein sequence ID" value="LPERR12G07290.1"/>
    <property type="gene ID" value="LPERR12G07290"/>
</dbReference>
<dbReference type="PROSITE" id="PS51698">
    <property type="entry name" value="U_BOX"/>
    <property type="match status" value="1"/>
</dbReference>
<dbReference type="InterPro" id="IPR016024">
    <property type="entry name" value="ARM-type_fold"/>
</dbReference>
<dbReference type="Pfam" id="PF04564">
    <property type="entry name" value="U-box"/>
    <property type="match status" value="1"/>
</dbReference>
<dbReference type="InterPro" id="IPR011989">
    <property type="entry name" value="ARM-like"/>
</dbReference>